<keyword evidence="9" id="KW-0677">Repeat</keyword>
<gene>
    <name evidence="19" type="ORF">GL300_21945</name>
</gene>
<dbReference type="GO" id="GO:0004673">
    <property type="term" value="F:protein histidine kinase activity"/>
    <property type="evidence" value="ECO:0007669"/>
    <property type="project" value="UniProtKB-EC"/>
</dbReference>
<dbReference type="GO" id="GO:0009881">
    <property type="term" value="F:photoreceptor activity"/>
    <property type="evidence" value="ECO:0007669"/>
    <property type="project" value="UniProtKB-KW"/>
</dbReference>
<dbReference type="OrthoDB" id="9816309at2"/>
<evidence type="ECO:0000256" key="16">
    <source>
        <dbReference type="PROSITE-ProRule" id="PRU00169"/>
    </source>
</evidence>
<evidence type="ECO:0000256" key="12">
    <source>
        <dbReference type="ARBA" id="ARBA00022840"/>
    </source>
</evidence>
<dbReference type="Proteomes" id="UP000449846">
    <property type="component" value="Unassembled WGS sequence"/>
</dbReference>
<keyword evidence="11" id="KW-0418">Kinase</keyword>
<name>A0A844HTT8_9RHOB</name>
<evidence type="ECO:0000256" key="14">
    <source>
        <dbReference type="ARBA" id="ARBA00023026"/>
    </source>
</evidence>
<dbReference type="InterPro" id="IPR000014">
    <property type="entry name" value="PAS"/>
</dbReference>
<comment type="caution">
    <text evidence="19">The sequence shown here is derived from an EMBL/GenBank/DDBJ whole genome shotgun (WGS) entry which is preliminary data.</text>
</comment>
<dbReference type="PROSITE" id="PS50110">
    <property type="entry name" value="RESPONSE_REGULATORY"/>
    <property type="match status" value="2"/>
</dbReference>
<dbReference type="EMBL" id="WMIG01000021">
    <property type="protein sequence ID" value="MTH61864.1"/>
    <property type="molecule type" value="Genomic_DNA"/>
</dbReference>
<dbReference type="Pfam" id="PF00072">
    <property type="entry name" value="Response_reg"/>
    <property type="match status" value="1"/>
</dbReference>
<keyword evidence="4 16" id="KW-0597">Phosphoprotein</keyword>
<feature type="domain" description="Response regulatory" evidence="17">
    <location>
        <begin position="489"/>
        <end position="598"/>
    </location>
</feature>
<keyword evidence="7" id="KW-0288">FMN</keyword>
<keyword evidence="6" id="KW-0285">Flavoprotein</keyword>
<accession>A0A844HTT8</accession>
<feature type="domain" description="PAC" evidence="18">
    <location>
        <begin position="224"/>
        <end position="276"/>
    </location>
</feature>
<dbReference type="InterPro" id="IPR000700">
    <property type="entry name" value="PAS-assoc_C"/>
</dbReference>
<keyword evidence="13" id="KW-0157">Chromophore</keyword>
<dbReference type="InterPro" id="IPR011006">
    <property type="entry name" value="CheY-like_superfamily"/>
</dbReference>
<evidence type="ECO:0000256" key="3">
    <source>
        <dbReference type="ARBA" id="ARBA00022543"/>
    </source>
</evidence>
<protein>
    <recommendedName>
        <fullName evidence="2">histidine kinase</fullName>
        <ecNumber evidence="2">2.7.13.3</ecNumber>
    </recommendedName>
</protein>
<keyword evidence="14" id="KW-0843">Virulence</keyword>
<evidence type="ECO:0000313" key="20">
    <source>
        <dbReference type="Proteomes" id="UP000449846"/>
    </source>
</evidence>
<evidence type="ECO:0000256" key="7">
    <source>
        <dbReference type="ARBA" id="ARBA00022643"/>
    </source>
</evidence>
<feature type="modified residue" description="4-aspartylphosphate" evidence="16">
    <location>
        <position position="538"/>
    </location>
</feature>
<evidence type="ECO:0000259" key="18">
    <source>
        <dbReference type="PROSITE" id="PS50113"/>
    </source>
</evidence>
<dbReference type="Pfam" id="PF08448">
    <property type="entry name" value="PAS_4"/>
    <property type="match status" value="1"/>
</dbReference>
<dbReference type="PANTHER" id="PTHR41523:SF8">
    <property type="entry name" value="ETHYLENE RESPONSE SENSOR PROTEIN"/>
    <property type="match status" value="1"/>
</dbReference>
<dbReference type="Gene3D" id="3.40.50.2300">
    <property type="match status" value="2"/>
</dbReference>
<comment type="catalytic activity">
    <reaction evidence="1">
        <text>ATP + protein L-histidine = ADP + protein N-phospho-L-histidine.</text>
        <dbReference type="EC" id="2.7.13.3"/>
    </reaction>
</comment>
<keyword evidence="10" id="KW-0547">Nucleotide-binding</keyword>
<evidence type="ECO:0000256" key="6">
    <source>
        <dbReference type="ARBA" id="ARBA00022630"/>
    </source>
</evidence>
<dbReference type="Gene3D" id="3.30.565.10">
    <property type="entry name" value="Histidine kinase-like ATPase, C-terminal domain"/>
    <property type="match status" value="1"/>
</dbReference>
<keyword evidence="8" id="KW-0808">Transferase</keyword>
<reference evidence="19 20" key="1">
    <citation type="submission" date="2019-11" db="EMBL/GenBank/DDBJ databases">
        <authorList>
            <person name="Dong K."/>
        </authorList>
    </citation>
    <scope>NUCLEOTIDE SEQUENCE [LARGE SCALE GENOMIC DNA]</scope>
    <source>
        <strain evidence="19 20">NBRC 112902</strain>
    </source>
</reference>
<evidence type="ECO:0000256" key="10">
    <source>
        <dbReference type="ARBA" id="ARBA00022741"/>
    </source>
</evidence>
<keyword evidence="3" id="KW-0600">Photoreceptor protein</keyword>
<sequence>MPDNPIRFLIVDDIRENMIALEALLRRDGLRVDFAGSAAEALELMLVHDYALAFLDVQMPETDGFELAELMRGSERTRQIPIIFVTAADRDERRRFKGFEVGALDYIFKPIDPVILQSKADVFFMIGRQARELERQRDELRVLAHHRDAAISRLKAHADNSPLALVECDCRLTIRSWSQGAERMFGVGADQMLGRVIGEQGWLAPEATAVLRSWVQNGTSEGRHKTEARVSRPDGDMIHCEVFGSILRDPSDGNLSLSLQVLDVTERQRAEEMRSLLIGELNHRIKNTLANVQAIARQTLRQAKSLDGFEQGFIGRLQALSRAHSILSDVTWTSAPLDQLIDEQIRAGTLDPLRLTRHGPKVQLSPENTLRLALSLHELGTNAAKYGALSTPNGIIDLSWHQGEACLVLRWEERGGPAVSPPEHKGFGMTLIHASAGGDDNMVKAEWHESGVIWTISLPLGAASPKQSADNQAAPAPDAGKIGSLGQCCVLVVEDEPLVALDMSHELKAAGASVNIARNIDQALQVIGTLEIDVAMLDGNLSGQPVDDVALALARHRIPFCFVSGYGREHLPQGFQHVPVVEKPFRAEALLPVLTELMHAAAIRPTSATPVIRP</sequence>
<feature type="modified residue" description="4-aspartylphosphate" evidence="16">
    <location>
        <position position="56"/>
    </location>
</feature>
<evidence type="ECO:0000256" key="2">
    <source>
        <dbReference type="ARBA" id="ARBA00012438"/>
    </source>
</evidence>
<evidence type="ECO:0000256" key="9">
    <source>
        <dbReference type="ARBA" id="ARBA00022737"/>
    </source>
</evidence>
<dbReference type="NCBIfam" id="TIGR00229">
    <property type="entry name" value="sensory_box"/>
    <property type="match status" value="1"/>
</dbReference>
<evidence type="ECO:0000256" key="13">
    <source>
        <dbReference type="ARBA" id="ARBA00022991"/>
    </source>
</evidence>
<feature type="domain" description="Response regulatory" evidence="17">
    <location>
        <begin position="7"/>
        <end position="124"/>
    </location>
</feature>
<dbReference type="InterPro" id="IPR035965">
    <property type="entry name" value="PAS-like_dom_sf"/>
</dbReference>
<dbReference type="EC" id="2.7.13.3" evidence="2"/>
<keyword evidence="20" id="KW-1185">Reference proteome</keyword>
<dbReference type="PROSITE" id="PS50113">
    <property type="entry name" value="PAC"/>
    <property type="match status" value="1"/>
</dbReference>
<organism evidence="19 20">
    <name type="scientific">Paracoccus litorisediminis</name>
    <dbReference type="NCBI Taxonomy" id="2006130"/>
    <lineage>
        <taxon>Bacteria</taxon>
        <taxon>Pseudomonadati</taxon>
        <taxon>Pseudomonadota</taxon>
        <taxon>Alphaproteobacteria</taxon>
        <taxon>Rhodobacterales</taxon>
        <taxon>Paracoccaceae</taxon>
        <taxon>Paracoccus</taxon>
    </lineage>
</organism>
<evidence type="ECO:0000256" key="15">
    <source>
        <dbReference type="ARBA" id="ARBA00023170"/>
    </source>
</evidence>
<dbReference type="GO" id="GO:0005524">
    <property type="term" value="F:ATP binding"/>
    <property type="evidence" value="ECO:0007669"/>
    <property type="project" value="UniProtKB-KW"/>
</dbReference>
<dbReference type="Pfam" id="PF07536">
    <property type="entry name" value="HWE_HK"/>
    <property type="match status" value="1"/>
</dbReference>
<dbReference type="InterPro" id="IPR011102">
    <property type="entry name" value="Sig_transdc_His_kinase_HWE"/>
</dbReference>
<dbReference type="InterPro" id="IPR001789">
    <property type="entry name" value="Sig_transdc_resp-reg_receiver"/>
</dbReference>
<dbReference type="SMART" id="SM00448">
    <property type="entry name" value="REC"/>
    <property type="match status" value="2"/>
</dbReference>
<dbReference type="InterPro" id="IPR036890">
    <property type="entry name" value="HATPase_C_sf"/>
</dbReference>
<dbReference type="SUPFAM" id="SSF52172">
    <property type="entry name" value="CheY-like"/>
    <property type="match status" value="2"/>
</dbReference>
<evidence type="ECO:0000256" key="11">
    <source>
        <dbReference type="ARBA" id="ARBA00022777"/>
    </source>
</evidence>
<keyword evidence="15" id="KW-0675">Receptor</keyword>
<evidence type="ECO:0000256" key="8">
    <source>
        <dbReference type="ARBA" id="ARBA00022679"/>
    </source>
</evidence>
<dbReference type="InterPro" id="IPR013656">
    <property type="entry name" value="PAS_4"/>
</dbReference>
<dbReference type="PANTHER" id="PTHR41523">
    <property type="entry name" value="TWO-COMPONENT SYSTEM SENSOR PROTEIN"/>
    <property type="match status" value="1"/>
</dbReference>
<dbReference type="GO" id="GO:0000160">
    <property type="term" value="P:phosphorelay signal transduction system"/>
    <property type="evidence" value="ECO:0007669"/>
    <property type="project" value="InterPro"/>
</dbReference>
<keyword evidence="12" id="KW-0067">ATP-binding</keyword>
<dbReference type="SMART" id="SM00086">
    <property type="entry name" value="PAC"/>
    <property type="match status" value="1"/>
</dbReference>
<dbReference type="Gene3D" id="3.30.450.20">
    <property type="entry name" value="PAS domain"/>
    <property type="match status" value="1"/>
</dbReference>
<dbReference type="SMART" id="SM00911">
    <property type="entry name" value="HWE_HK"/>
    <property type="match status" value="1"/>
</dbReference>
<dbReference type="CDD" id="cd00130">
    <property type="entry name" value="PAS"/>
    <property type="match status" value="1"/>
</dbReference>
<evidence type="ECO:0000313" key="19">
    <source>
        <dbReference type="EMBL" id="MTH61864.1"/>
    </source>
</evidence>
<proteinExistence type="predicted"/>
<evidence type="ECO:0000256" key="4">
    <source>
        <dbReference type="ARBA" id="ARBA00022553"/>
    </source>
</evidence>
<evidence type="ECO:0000259" key="17">
    <source>
        <dbReference type="PROSITE" id="PS50110"/>
    </source>
</evidence>
<keyword evidence="5" id="KW-0716">Sensory transduction</keyword>
<evidence type="ECO:0000256" key="5">
    <source>
        <dbReference type="ARBA" id="ARBA00022606"/>
    </source>
</evidence>
<dbReference type="AlphaFoldDB" id="A0A844HTT8"/>
<dbReference type="SUPFAM" id="SSF55785">
    <property type="entry name" value="PYP-like sensor domain (PAS domain)"/>
    <property type="match status" value="1"/>
</dbReference>
<dbReference type="InterPro" id="IPR001610">
    <property type="entry name" value="PAC"/>
</dbReference>
<evidence type="ECO:0000256" key="1">
    <source>
        <dbReference type="ARBA" id="ARBA00000085"/>
    </source>
</evidence>